<protein>
    <submittedName>
        <fullName evidence="1">Uncharacterized protein</fullName>
    </submittedName>
</protein>
<evidence type="ECO:0000313" key="1">
    <source>
        <dbReference type="EMBL" id="JAS77657.1"/>
    </source>
</evidence>
<dbReference type="AlphaFoldDB" id="A0A1B6HSK3"/>
<sequence>KDYGRVKLSRVKSEDLNINKHGHKKRLDGIKAHGSKKDLVQHSGDLRHITFLDENSKRKLESPSVISQTAMRGNMRYYLNFEGRLSVRSVIPVEAEKMNSEHRKIEIVLSILDEVLSKIGIEPQEIAIDR</sequence>
<reference evidence="1" key="1">
    <citation type="submission" date="2015-11" db="EMBL/GenBank/DDBJ databases">
        <title>De novo transcriptome assembly of four potential Pierce s Disease insect vectors from Arizona vineyards.</title>
        <authorList>
            <person name="Tassone E.E."/>
        </authorList>
    </citation>
    <scope>NUCLEOTIDE SEQUENCE</scope>
</reference>
<gene>
    <name evidence="1" type="ORF">g.1682</name>
</gene>
<accession>A0A1B6HSK3</accession>
<feature type="non-terminal residue" evidence="1">
    <location>
        <position position="1"/>
    </location>
</feature>
<feature type="non-terminal residue" evidence="1">
    <location>
        <position position="130"/>
    </location>
</feature>
<dbReference type="EMBL" id="GECU01030049">
    <property type="protein sequence ID" value="JAS77657.1"/>
    <property type="molecule type" value="Transcribed_RNA"/>
</dbReference>
<proteinExistence type="predicted"/>
<organism evidence="1">
    <name type="scientific">Homalodisca liturata</name>
    <dbReference type="NCBI Taxonomy" id="320908"/>
    <lineage>
        <taxon>Eukaryota</taxon>
        <taxon>Metazoa</taxon>
        <taxon>Ecdysozoa</taxon>
        <taxon>Arthropoda</taxon>
        <taxon>Hexapoda</taxon>
        <taxon>Insecta</taxon>
        <taxon>Pterygota</taxon>
        <taxon>Neoptera</taxon>
        <taxon>Paraneoptera</taxon>
        <taxon>Hemiptera</taxon>
        <taxon>Auchenorrhyncha</taxon>
        <taxon>Membracoidea</taxon>
        <taxon>Cicadellidae</taxon>
        <taxon>Cicadellinae</taxon>
        <taxon>Proconiini</taxon>
        <taxon>Homalodisca</taxon>
    </lineage>
</organism>
<name>A0A1B6HSK3_9HEMI</name>